<feature type="domain" description="Cell wall elongation regulator TseB-like" evidence="2">
    <location>
        <begin position="46"/>
        <end position="90"/>
    </location>
</feature>
<comment type="caution">
    <text evidence="3">The sequence shown here is derived from an EMBL/GenBank/DDBJ whole genome shotgun (WGS) entry which is preliminary data.</text>
</comment>
<dbReference type="Proteomes" id="UP001597427">
    <property type="component" value="Unassembled WGS sequence"/>
</dbReference>
<evidence type="ECO:0000259" key="2">
    <source>
        <dbReference type="Pfam" id="PF17881"/>
    </source>
</evidence>
<gene>
    <name evidence="3" type="ORF">ACFSR0_06885</name>
</gene>
<name>A0ABW5TIR2_9ENTE</name>
<dbReference type="Pfam" id="PF17881">
    <property type="entry name" value="TseB"/>
    <property type="match status" value="1"/>
</dbReference>
<dbReference type="Gene3D" id="3.10.450.40">
    <property type="match status" value="2"/>
</dbReference>
<proteinExistence type="predicted"/>
<keyword evidence="1" id="KW-1133">Transmembrane helix</keyword>
<keyword evidence="1" id="KW-0812">Transmembrane</keyword>
<evidence type="ECO:0000313" key="4">
    <source>
        <dbReference type="Proteomes" id="UP001597427"/>
    </source>
</evidence>
<dbReference type="InterPro" id="IPR046350">
    <property type="entry name" value="Cystatin_sf"/>
</dbReference>
<accession>A0ABW5TIR2</accession>
<evidence type="ECO:0000313" key="3">
    <source>
        <dbReference type="EMBL" id="MFD2729145.1"/>
    </source>
</evidence>
<protein>
    <submittedName>
        <fullName evidence="3">DUF5590 domain-containing protein</fullName>
    </submittedName>
</protein>
<organism evidence="3 4">
    <name type="scientific">Enterococcus camelliae</name>
    <dbReference type="NCBI Taxonomy" id="453959"/>
    <lineage>
        <taxon>Bacteria</taxon>
        <taxon>Bacillati</taxon>
        <taxon>Bacillota</taxon>
        <taxon>Bacilli</taxon>
        <taxon>Lactobacillales</taxon>
        <taxon>Enterococcaceae</taxon>
        <taxon>Enterococcus</taxon>
    </lineage>
</organism>
<evidence type="ECO:0000256" key="1">
    <source>
        <dbReference type="SAM" id="Phobius"/>
    </source>
</evidence>
<dbReference type="InterPro" id="IPR041401">
    <property type="entry name" value="TseB-like_dom"/>
</dbReference>
<keyword evidence="1" id="KW-0472">Membrane</keyword>
<dbReference type="RefSeq" id="WP_379981224.1">
    <property type="nucleotide sequence ID" value="NZ_JBHUMO010000043.1"/>
</dbReference>
<dbReference type="SUPFAM" id="SSF54403">
    <property type="entry name" value="Cystatin/monellin"/>
    <property type="match status" value="2"/>
</dbReference>
<keyword evidence="4" id="KW-1185">Reference proteome</keyword>
<reference evidence="4" key="1">
    <citation type="journal article" date="2019" name="Int. J. Syst. Evol. Microbiol.">
        <title>The Global Catalogue of Microorganisms (GCM) 10K type strain sequencing project: providing services to taxonomists for standard genome sequencing and annotation.</title>
        <authorList>
            <consortium name="The Broad Institute Genomics Platform"/>
            <consortium name="The Broad Institute Genome Sequencing Center for Infectious Disease"/>
            <person name="Wu L."/>
            <person name="Ma J."/>
        </authorList>
    </citation>
    <scope>NUCLEOTIDE SEQUENCE [LARGE SCALE GENOMIC DNA]</scope>
    <source>
        <strain evidence="4">TISTR 932</strain>
    </source>
</reference>
<sequence length="165" mass="18826">MHRDLKKESRVTIVLLVCIALLLAILAFFSITFFKATQPMNQARKEATALAEKYGQVTKVDTVYRYTRNDTYYSVFGENKHEQAVIVLIPESGKHVQVMNQSDGLTLQQAQAIVAKESPNELFDRGSLGIYEKQVVWEIVTKTKSNQYHYYLIQFSDGKLVSKIS</sequence>
<dbReference type="EMBL" id="JBHUMO010000043">
    <property type="protein sequence ID" value="MFD2729145.1"/>
    <property type="molecule type" value="Genomic_DNA"/>
</dbReference>
<feature type="transmembrane region" description="Helical" evidence="1">
    <location>
        <begin position="12"/>
        <end position="34"/>
    </location>
</feature>